<gene>
    <name evidence="3" type="ORF">NE398_17230</name>
</gene>
<dbReference type="GO" id="GO:0005829">
    <property type="term" value="C:cytosol"/>
    <property type="evidence" value="ECO:0007669"/>
    <property type="project" value="TreeGrafter"/>
</dbReference>
<dbReference type="InterPro" id="IPR010982">
    <property type="entry name" value="Lambda_DNA-bd_dom_sf"/>
</dbReference>
<accession>A0A9X3XQL3</accession>
<evidence type="ECO:0000313" key="4">
    <source>
        <dbReference type="Proteomes" id="UP001141183"/>
    </source>
</evidence>
<sequence>MDLGLRIKTLRKELKLTQEDLAKKASISRSYLADIERNRYNPSVDTLINIAKGLGISLSDLVSEHESVIEKNNKQTIENNFPLIPEKFINADEAREYVMKHQILAYGGLNPSKMTDKEILNFANEMLNQAELLGLKYSMKKKK</sequence>
<dbReference type="PROSITE" id="PS50943">
    <property type="entry name" value="HTH_CROC1"/>
    <property type="match status" value="1"/>
</dbReference>
<dbReference type="EMBL" id="JAMRYU010000021">
    <property type="protein sequence ID" value="MDC4241879.1"/>
    <property type="molecule type" value="Genomic_DNA"/>
</dbReference>
<dbReference type="RefSeq" id="WP_195954674.1">
    <property type="nucleotide sequence ID" value="NZ_JADPEJ010000015.1"/>
</dbReference>
<dbReference type="PANTHER" id="PTHR46797">
    <property type="entry name" value="HTH-TYPE TRANSCRIPTIONAL REGULATOR"/>
    <property type="match status" value="1"/>
</dbReference>
<dbReference type="Proteomes" id="UP001141183">
    <property type="component" value="Unassembled WGS sequence"/>
</dbReference>
<name>A0A9X3XQL3_9CLOT</name>
<dbReference type="SUPFAM" id="SSF47413">
    <property type="entry name" value="lambda repressor-like DNA-binding domains"/>
    <property type="match status" value="1"/>
</dbReference>
<proteinExistence type="predicted"/>
<protein>
    <submittedName>
        <fullName evidence="3">Helix-turn-helix transcriptional regulator</fullName>
    </submittedName>
</protein>
<dbReference type="InterPro" id="IPR001387">
    <property type="entry name" value="Cro/C1-type_HTH"/>
</dbReference>
<dbReference type="Gene3D" id="1.10.260.40">
    <property type="entry name" value="lambda repressor-like DNA-binding domains"/>
    <property type="match status" value="1"/>
</dbReference>
<dbReference type="SMART" id="SM00530">
    <property type="entry name" value="HTH_XRE"/>
    <property type="match status" value="1"/>
</dbReference>
<dbReference type="GO" id="GO:0003677">
    <property type="term" value="F:DNA binding"/>
    <property type="evidence" value="ECO:0007669"/>
    <property type="project" value="UniProtKB-KW"/>
</dbReference>
<keyword evidence="4" id="KW-1185">Reference proteome</keyword>
<comment type="caution">
    <text evidence="3">The sequence shown here is derived from an EMBL/GenBank/DDBJ whole genome shotgun (WGS) entry which is preliminary data.</text>
</comment>
<organism evidence="3 4">
    <name type="scientific">Clostridium tertium</name>
    <dbReference type="NCBI Taxonomy" id="1559"/>
    <lineage>
        <taxon>Bacteria</taxon>
        <taxon>Bacillati</taxon>
        <taxon>Bacillota</taxon>
        <taxon>Clostridia</taxon>
        <taxon>Eubacteriales</taxon>
        <taxon>Clostridiaceae</taxon>
        <taxon>Clostridium</taxon>
    </lineage>
</organism>
<dbReference type="CDD" id="cd00093">
    <property type="entry name" value="HTH_XRE"/>
    <property type="match status" value="1"/>
</dbReference>
<dbReference type="GO" id="GO:0003700">
    <property type="term" value="F:DNA-binding transcription factor activity"/>
    <property type="evidence" value="ECO:0007669"/>
    <property type="project" value="TreeGrafter"/>
</dbReference>
<evidence type="ECO:0000259" key="2">
    <source>
        <dbReference type="PROSITE" id="PS50943"/>
    </source>
</evidence>
<reference evidence="3" key="1">
    <citation type="submission" date="2022-05" db="EMBL/GenBank/DDBJ databases">
        <title>Draft genome sequence of Clostridium tertium strain CP3 isolated from Peru.</title>
        <authorList>
            <person name="Hurtado R."/>
            <person name="Lima L."/>
            <person name="Sousa T."/>
            <person name="Jaiswal A.K."/>
            <person name="Tiwari S."/>
            <person name="Maturrano L."/>
            <person name="Brenig B."/>
            <person name="Azevedo V."/>
        </authorList>
    </citation>
    <scope>NUCLEOTIDE SEQUENCE</scope>
    <source>
        <strain evidence="3">CP3</strain>
    </source>
</reference>
<dbReference type="PANTHER" id="PTHR46797:SF1">
    <property type="entry name" value="METHYLPHOSPHONATE SYNTHASE"/>
    <property type="match status" value="1"/>
</dbReference>
<feature type="domain" description="HTH cro/C1-type" evidence="2">
    <location>
        <begin position="7"/>
        <end position="61"/>
    </location>
</feature>
<dbReference type="AlphaFoldDB" id="A0A9X3XQL3"/>
<evidence type="ECO:0000256" key="1">
    <source>
        <dbReference type="ARBA" id="ARBA00023125"/>
    </source>
</evidence>
<evidence type="ECO:0000313" key="3">
    <source>
        <dbReference type="EMBL" id="MDC4241879.1"/>
    </source>
</evidence>
<keyword evidence="1" id="KW-0238">DNA-binding</keyword>
<dbReference type="Pfam" id="PF01381">
    <property type="entry name" value="HTH_3"/>
    <property type="match status" value="1"/>
</dbReference>
<dbReference type="InterPro" id="IPR050807">
    <property type="entry name" value="TransReg_Diox_bact_type"/>
</dbReference>